<sequence>MTAKIKIGTIALSAMLFIGTLKIQAQRIPLDPNLRTGKLANGFTYYIRHNEQPAKRVELYLVNKIGSVLEDEDQLGLAHFMEHMNFNGTRNFPKNDLVDYLQKAGVRFGADLNAYTSFDETVYQLPLPTDNPAMLANGLKIMRDWAQEATLDPSEIEKERGVILEEERLGKGAKDRMSRKYLPMLLNHARYADRLPIGKDAILTGFKPEVIKRFHHDWYRPDLQALIIVGDVDVNQTEKLVKEKFSDLKNPLNERDRTRYVIPLTGKGQFMVVTDKEETSTDLEIIMKHRVTELVTEQDYLTEVKRNLLNQLLNTRRYAELSKDASPAYTGVSIGVNGLLNNIDMLSFSVSAKEGRLEESFLQAWRMFERIKRHGFTQGELDRAKQNQLRSLQSNVSEKDKTSSVSYVKEYQNLFLHNEASPGIDWEYQFTKTHIGGITLADITGLMNEYLHSKDVDILVSAPERNRRGLPDSATVQSWITQVSNETIQPYKDELVNKPLLAVRPQAGTVVKKESLPQLNLTKLTLSNGVKVILKPTDFKNDQILYGAFAPGGTSLYDHADLDIASNASGLMARMGLGNLNPVELNQVLTGKVASSAAAIGLRSQTISAKASPQDLETALQLTYLQFTAPRKDTLIFKNTMANVMATLANRYASPANVFTDTMSYVLSNYSYRFSAPTVERISKITLDRAYDIYKECFSDASGFTFVFTGNFKPDSITPLIAQYLGSLPSTHKNVKARDLGIHIPEGIITKKVYKGSENKALVRIIFSGDYQYSPLANLELKALGEILQIKVLQQLREAESEVYSPQVQTAYNKYPSNRFSINVAFGCAPGNADHLVNLVEQELSELRDGGPQPDEIEKFKAQYAKAVELALNDNGFWLSYLLGQYENNENPLQALDSEKNLQQINATSLKQAAKTLLSGKNMITFQLLPEQGS</sequence>
<comment type="cofactor">
    <cofactor evidence="1">
        <name>Zn(2+)</name>
        <dbReference type="ChEBI" id="CHEBI:29105"/>
    </cofactor>
</comment>
<comment type="similarity">
    <text evidence="2 8">Belongs to the peptidase M16 family.</text>
</comment>
<dbReference type="Pfam" id="PF05193">
    <property type="entry name" value="Peptidase_M16_C"/>
    <property type="match status" value="2"/>
</dbReference>
<dbReference type="RefSeq" id="WP_321563852.1">
    <property type="nucleotide sequence ID" value="NZ_CP139558.1"/>
</dbReference>
<evidence type="ECO:0000256" key="3">
    <source>
        <dbReference type="ARBA" id="ARBA00022670"/>
    </source>
</evidence>
<evidence type="ECO:0000259" key="10">
    <source>
        <dbReference type="Pfam" id="PF05193"/>
    </source>
</evidence>
<proteinExistence type="inferred from homology"/>
<dbReference type="InterPro" id="IPR007863">
    <property type="entry name" value="Peptidase_M16_C"/>
</dbReference>
<keyword evidence="3" id="KW-0645">Protease</keyword>
<evidence type="ECO:0000256" key="8">
    <source>
        <dbReference type="RuleBase" id="RU004447"/>
    </source>
</evidence>
<evidence type="ECO:0000256" key="5">
    <source>
        <dbReference type="ARBA" id="ARBA00022801"/>
    </source>
</evidence>
<organism evidence="11 12">
    <name type="scientific">Mucilaginibacter sabulilitoris</name>
    <dbReference type="NCBI Taxonomy" id="1173583"/>
    <lineage>
        <taxon>Bacteria</taxon>
        <taxon>Pseudomonadati</taxon>
        <taxon>Bacteroidota</taxon>
        <taxon>Sphingobacteriia</taxon>
        <taxon>Sphingobacteriales</taxon>
        <taxon>Sphingobacteriaceae</taxon>
        <taxon>Mucilaginibacter</taxon>
    </lineage>
</organism>
<evidence type="ECO:0000256" key="7">
    <source>
        <dbReference type="ARBA" id="ARBA00023049"/>
    </source>
</evidence>
<dbReference type="EMBL" id="CP139558">
    <property type="protein sequence ID" value="WPU94736.1"/>
    <property type="molecule type" value="Genomic_DNA"/>
</dbReference>
<evidence type="ECO:0000313" key="11">
    <source>
        <dbReference type="EMBL" id="WPU94736.1"/>
    </source>
</evidence>
<dbReference type="SUPFAM" id="SSF63411">
    <property type="entry name" value="LuxS/MPP-like metallohydrolase"/>
    <property type="match status" value="4"/>
</dbReference>
<evidence type="ECO:0000259" key="9">
    <source>
        <dbReference type="Pfam" id="PF00675"/>
    </source>
</evidence>
<dbReference type="Pfam" id="PF00675">
    <property type="entry name" value="Peptidase_M16"/>
    <property type="match status" value="1"/>
</dbReference>
<dbReference type="InterPro" id="IPR001431">
    <property type="entry name" value="Pept_M16_Zn_BS"/>
</dbReference>
<evidence type="ECO:0000256" key="2">
    <source>
        <dbReference type="ARBA" id="ARBA00007261"/>
    </source>
</evidence>
<dbReference type="InterPro" id="IPR050626">
    <property type="entry name" value="Peptidase_M16"/>
</dbReference>
<keyword evidence="7" id="KW-0482">Metalloprotease</keyword>
<protein>
    <submittedName>
        <fullName evidence="11">Insulinase family protein</fullName>
    </submittedName>
</protein>
<dbReference type="Proteomes" id="UP001324380">
    <property type="component" value="Chromosome"/>
</dbReference>
<keyword evidence="6" id="KW-0862">Zinc</keyword>
<dbReference type="InterPro" id="IPR011249">
    <property type="entry name" value="Metalloenz_LuxS/M16"/>
</dbReference>
<dbReference type="InterPro" id="IPR011765">
    <property type="entry name" value="Pept_M16_N"/>
</dbReference>
<gene>
    <name evidence="11" type="ORF">SNE25_04280</name>
</gene>
<keyword evidence="5" id="KW-0378">Hydrolase</keyword>
<feature type="domain" description="Peptidase M16 C-terminal" evidence="10">
    <location>
        <begin position="684"/>
        <end position="863"/>
    </location>
</feature>
<evidence type="ECO:0000256" key="6">
    <source>
        <dbReference type="ARBA" id="ARBA00022833"/>
    </source>
</evidence>
<dbReference type="Gene3D" id="3.30.830.10">
    <property type="entry name" value="Metalloenzyme, LuxS/M16 peptidase-like"/>
    <property type="match status" value="4"/>
</dbReference>
<reference evidence="11 12" key="1">
    <citation type="submission" date="2023-11" db="EMBL/GenBank/DDBJ databases">
        <title>Analysis of the Genomes of Mucilaginibacter gossypii cycad 4 and M. sabulilitoris SNA2: microbes with the potential for plant growth promotion.</title>
        <authorList>
            <person name="Hirsch A.M."/>
            <person name="Humm E."/>
            <person name="Rubbi M."/>
            <person name="Del Vecchio G."/>
            <person name="Ha S.M."/>
            <person name="Pellegrini M."/>
            <person name="Gunsalus R.P."/>
        </authorList>
    </citation>
    <scope>NUCLEOTIDE SEQUENCE [LARGE SCALE GENOMIC DNA]</scope>
    <source>
        <strain evidence="11 12">SNA2</strain>
    </source>
</reference>
<dbReference type="PROSITE" id="PS00143">
    <property type="entry name" value="INSULINASE"/>
    <property type="match status" value="1"/>
</dbReference>
<keyword evidence="4" id="KW-0479">Metal-binding</keyword>
<evidence type="ECO:0000256" key="1">
    <source>
        <dbReference type="ARBA" id="ARBA00001947"/>
    </source>
</evidence>
<evidence type="ECO:0000313" key="12">
    <source>
        <dbReference type="Proteomes" id="UP001324380"/>
    </source>
</evidence>
<accession>A0ABZ0TNK6</accession>
<dbReference type="PANTHER" id="PTHR43690:SF34">
    <property type="entry name" value="ZINC PROTEASE PQQL-LIKE"/>
    <property type="match status" value="1"/>
</dbReference>
<name>A0ABZ0TNK6_9SPHI</name>
<feature type="domain" description="Peptidase M16 N-terminal" evidence="9">
    <location>
        <begin position="50"/>
        <end position="166"/>
    </location>
</feature>
<feature type="domain" description="Peptidase M16 C-terminal" evidence="10">
    <location>
        <begin position="207"/>
        <end position="387"/>
    </location>
</feature>
<keyword evidence="12" id="KW-1185">Reference proteome</keyword>
<evidence type="ECO:0000256" key="4">
    <source>
        <dbReference type="ARBA" id="ARBA00022723"/>
    </source>
</evidence>
<dbReference type="PANTHER" id="PTHR43690">
    <property type="entry name" value="NARDILYSIN"/>
    <property type="match status" value="1"/>
</dbReference>